<evidence type="ECO:0000259" key="1">
    <source>
        <dbReference type="Pfam" id="PF00675"/>
    </source>
</evidence>
<dbReference type="PANTHER" id="PTHR11851:SF226">
    <property type="entry name" value="CYTOCHROME B-C1 COMPLEX SUBUNIT 2, MITOCHONDRIAL"/>
    <property type="match status" value="1"/>
</dbReference>
<dbReference type="Proteomes" id="UP000694546">
    <property type="component" value="Chromosome 18"/>
</dbReference>
<dbReference type="PANTHER" id="PTHR11851">
    <property type="entry name" value="METALLOPROTEASE"/>
    <property type="match status" value="1"/>
</dbReference>
<sequence length="444" mass="46922">MSLNPSIANSNQLLIFRPGQVTKLPSGLVIASLENYSPVSKIGVFVKAGCRHESHDNVGVTHILRLASNLTTKGASAFKICRGIEAVGGHLRSVVRLPIHNHSIVFILPFLRPWVLPDTSRDTVMEYLINVTTAQEFRPWEVSALTPNVRRDVDDAADSSHVGLVELLHQAAYKNALSNSLYCPEFMVGHIQSEHLHQFVQNNFTSARMALVGLGVEHSVLKQVGEQFLNIRSGAGASGGQAQYRGGETCRTARGSMVHCAVVSESVAAGSPDALAFSVLQHVLGAAPHIKRGSNTTNKLVQGINKATSLPFEASAFNSSYSDSGLFGVSTVCQGAAAGDVIRAAVAQVKAVADGDVTAADLTRAKTQLKSQQLMSLETSEGFLEALGSQALASGAYLSTDAAAKNIDNVSLTDVANAAKMFVSGKKTMASVGNLGSTPFVDEL</sequence>
<dbReference type="Gene3D" id="3.30.830.10">
    <property type="entry name" value="Metalloenzyme, LuxS/M16 peptidase-like"/>
    <property type="match status" value="2"/>
</dbReference>
<dbReference type="GO" id="GO:0046872">
    <property type="term" value="F:metal ion binding"/>
    <property type="evidence" value="ECO:0007669"/>
    <property type="project" value="InterPro"/>
</dbReference>
<organism evidence="3 4">
    <name type="scientific">Gadus morhua</name>
    <name type="common">Atlantic cod</name>
    <dbReference type="NCBI Taxonomy" id="8049"/>
    <lineage>
        <taxon>Eukaryota</taxon>
        <taxon>Metazoa</taxon>
        <taxon>Chordata</taxon>
        <taxon>Craniata</taxon>
        <taxon>Vertebrata</taxon>
        <taxon>Euteleostomi</taxon>
        <taxon>Actinopterygii</taxon>
        <taxon>Neopterygii</taxon>
        <taxon>Teleostei</taxon>
        <taxon>Neoteleostei</taxon>
        <taxon>Acanthomorphata</taxon>
        <taxon>Zeiogadaria</taxon>
        <taxon>Gadariae</taxon>
        <taxon>Gadiformes</taxon>
        <taxon>Gadoidei</taxon>
        <taxon>Gadidae</taxon>
        <taxon>Gadus</taxon>
    </lineage>
</organism>
<feature type="domain" description="Peptidase M16 N-terminal" evidence="1">
    <location>
        <begin position="30"/>
        <end position="185"/>
    </location>
</feature>
<reference evidence="3" key="1">
    <citation type="submission" date="2025-08" db="UniProtKB">
        <authorList>
            <consortium name="Ensembl"/>
        </authorList>
    </citation>
    <scope>IDENTIFICATION</scope>
</reference>
<dbReference type="GO" id="GO:0005739">
    <property type="term" value="C:mitochondrion"/>
    <property type="evidence" value="ECO:0007669"/>
    <property type="project" value="UniProtKB-SubCell"/>
</dbReference>
<dbReference type="Ensembl" id="ENSGMOT00000031114.1">
    <property type="protein sequence ID" value="ENSGMOP00000056702.1"/>
    <property type="gene ID" value="ENSGMOG00000002698.2"/>
</dbReference>
<gene>
    <name evidence="3" type="primary">uqcrc2b</name>
</gene>
<evidence type="ECO:0000313" key="3">
    <source>
        <dbReference type="Ensembl" id="ENSGMOP00000056702.1"/>
    </source>
</evidence>
<dbReference type="GO" id="GO:0016020">
    <property type="term" value="C:membrane"/>
    <property type="evidence" value="ECO:0007669"/>
    <property type="project" value="UniProtKB-ARBA"/>
</dbReference>
<dbReference type="InterPro" id="IPR011765">
    <property type="entry name" value="Pept_M16_N"/>
</dbReference>
<dbReference type="InterPro" id="IPR011249">
    <property type="entry name" value="Metalloenz_LuxS/M16"/>
</dbReference>
<evidence type="ECO:0000313" key="4">
    <source>
        <dbReference type="Proteomes" id="UP000694546"/>
    </source>
</evidence>
<dbReference type="InterPro" id="IPR050361">
    <property type="entry name" value="MPP/UQCRC_Complex"/>
</dbReference>
<dbReference type="InterPro" id="IPR007863">
    <property type="entry name" value="Peptidase_M16_C"/>
</dbReference>
<dbReference type="Pfam" id="PF05193">
    <property type="entry name" value="Peptidase_M16_C"/>
    <property type="match status" value="1"/>
</dbReference>
<feature type="domain" description="Peptidase M16 C-terminal" evidence="2">
    <location>
        <begin position="191"/>
        <end position="369"/>
    </location>
</feature>
<keyword evidence="4" id="KW-1185">Reference proteome</keyword>
<protein>
    <submittedName>
        <fullName evidence="3">Cytochrome b-c1 complex subunit 2, mitochondrial</fullName>
    </submittedName>
</protein>
<dbReference type="Pfam" id="PF00675">
    <property type="entry name" value="Peptidase_M16"/>
    <property type="match status" value="1"/>
</dbReference>
<reference evidence="3" key="2">
    <citation type="submission" date="2025-09" db="UniProtKB">
        <authorList>
            <consortium name="Ensembl"/>
        </authorList>
    </citation>
    <scope>IDENTIFICATION</scope>
</reference>
<evidence type="ECO:0000259" key="2">
    <source>
        <dbReference type="Pfam" id="PF05193"/>
    </source>
</evidence>
<dbReference type="SUPFAM" id="SSF63411">
    <property type="entry name" value="LuxS/MPP-like metallohydrolase"/>
    <property type="match status" value="2"/>
</dbReference>
<proteinExistence type="predicted"/>
<name>A0A8C5C7W7_GADMO</name>
<dbReference type="AlphaFoldDB" id="A0A8C5C7W7"/>
<dbReference type="GeneTree" id="ENSGT00940000154915"/>
<accession>A0A8C5C7W7</accession>